<organism evidence="8 9">
    <name type="scientific">Limulus polyphemus</name>
    <name type="common">Atlantic horseshoe crab</name>
    <dbReference type="NCBI Taxonomy" id="6850"/>
    <lineage>
        <taxon>Eukaryota</taxon>
        <taxon>Metazoa</taxon>
        <taxon>Ecdysozoa</taxon>
        <taxon>Arthropoda</taxon>
        <taxon>Chelicerata</taxon>
        <taxon>Merostomata</taxon>
        <taxon>Xiphosura</taxon>
        <taxon>Limulidae</taxon>
        <taxon>Limulus</taxon>
    </lineage>
</organism>
<proteinExistence type="predicted"/>
<name>A0ABM1RWQ7_LIMPO</name>
<feature type="domain" description="Chitin-binding type-2" evidence="7">
    <location>
        <begin position="160"/>
        <end position="214"/>
    </location>
</feature>
<evidence type="ECO:0000256" key="3">
    <source>
        <dbReference type="ARBA" id="ARBA00022737"/>
    </source>
</evidence>
<dbReference type="PANTHER" id="PTHR23301:SF0">
    <property type="entry name" value="CHITIN-BINDING TYPE-2 DOMAIN-CONTAINING PROTEIN-RELATED"/>
    <property type="match status" value="1"/>
</dbReference>
<keyword evidence="5" id="KW-0325">Glycoprotein</keyword>
<evidence type="ECO:0000256" key="6">
    <source>
        <dbReference type="SAM" id="MobiDB-lite"/>
    </source>
</evidence>
<dbReference type="InterPro" id="IPR051940">
    <property type="entry name" value="Chitin_bind-dev_reg"/>
</dbReference>
<dbReference type="InterPro" id="IPR036508">
    <property type="entry name" value="Chitin-bd_dom_sf"/>
</dbReference>
<evidence type="ECO:0000256" key="1">
    <source>
        <dbReference type="ARBA" id="ARBA00022669"/>
    </source>
</evidence>
<accession>A0ABM1RWQ7</accession>
<dbReference type="Gene3D" id="2.170.140.10">
    <property type="entry name" value="Chitin binding domain"/>
    <property type="match status" value="2"/>
</dbReference>
<evidence type="ECO:0000256" key="2">
    <source>
        <dbReference type="ARBA" id="ARBA00022729"/>
    </source>
</evidence>
<gene>
    <name evidence="9" type="primary">LOC111083522</name>
</gene>
<evidence type="ECO:0000256" key="5">
    <source>
        <dbReference type="ARBA" id="ARBA00023180"/>
    </source>
</evidence>
<dbReference type="PROSITE" id="PS50940">
    <property type="entry name" value="CHIT_BIND_II"/>
    <property type="match status" value="2"/>
</dbReference>
<keyword evidence="1" id="KW-0147">Chitin-binding</keyword>
<protein>
    <submittedName>
        <fullName evidence="9">Probable endochitinase</fullName>
    </submittedName>
</protein>
<evidence type="ECO:0000256" key="4">
    <source>
        <dbReference type="ARBA" id="ARBA00023157"/>
    </source>
</evidence>
<dbReference type="SUPFAM" id="SSF57625">
    <property type="entry name" value="Invertebrate chitin-binding proteins"/>
    <property type="match status" value="2"/>
</dbReference>
<keyword evidence="8" id="KW-1185">Reference proteome</keyword>
<dbReference type="RefSeq" id="XP_022235812.1">
    <property type="nucleotide sequence ID" value="XM_022380104.1"/>
</dbReference>
<sequence>MRTLKPIIQTFLAGVCVLVLETLPWRRNVLVESSSVAETEPPFDRNKYTLPDPPPTPDYPDPPSTSQRVGSSPTADHMDPQTTVIYPGLTTSNPTLKPSFFCLRNGFFQDPIDCSSFYQCFGLRAFRMDCPSGLYFNTKLQSCDWPRNVACHNPPRSVDSSKCSRDGLFADSEDCNRFYTCVNGRIYKHRCPIMLVFDQNFGVCDWRSKVRCSSKHNKITKNSLNF</sequence>
<keyword evidence="2" id="KW-0732">Signal</keyword>
<evidence type="ECO:0000313" key="9">
    <source>
        <dbReference type="RefSeq" id="XP_022235812.1"/>
    </source>
</evidence>
<dbReference type="GeneID" id="111083522"/>
<keyword evidence="3" id="KW-0677">Repeat</keyword>
<reference evidence="9" key="1">
    <citation type="submission" date="2025-08" db="UniProtKB">
        <authorList>
            <consortium name="RefSeq"/>
        </authorList>
    </citation>
    <scope>IDENTIFICATION</scope>
    <source>
        <tissue evidence="9">Muscle</tissue>
    </source>
</reference>
<feature type="compositionally biased region" description="Pro residues" evidence="6">
    <location>
        <begin position="51"/>
        <end position="63"/>
    </location>
</feature>
<feature type="domain" description="Chitin-binding type-2" evidence="7">
    <location>
        <begin position="99"/>
        <end position="153"/>
    </location>
</feature>
<evidence type="ECO:0000313" key="8">
    <source>
        <dbReference type="Proteomes" id="UP000694941"/>
    </source>
</evidence>
<dbReference type="Pfam" id="PF01607">
    <property type="entry name" value="CBM_14"/>
    <property type="match status" value="2"/>
</dbReference>
<evidence type="ECO:0000259" key="7">
    <source>
        <dbReference type="PROSITE" id="PS50940"/>
    </source>
</evidence>
<dbReference type="Proteomes" id="UP000694941">
    <property type="component" value="Unplaced"/>
</dbReference>
<feature type="region of interest" description="Disordered" evidence="6">
    <location>
        <begin position="41"/>
        <end position="85"/>
    </location>
</feature>
<dbReference type="InterPro" id="IPR002557">
    <property type="entry name" value="Chitin-bd_dom"/>
</dbReference>
<dbReference type="PANTHER" id="PTHR23301">
    <property type="entry name" value="CHITIN BINDING PERITROPHIN-A"/>
    <property type="match status" value="1"/>
</dbReference>
<dbReference type="SMART" id="SM00494">
    <property type="entry name" value="ChtBD2"/>
    <property type="match status" value="2"/>
</dbReference>
<keyword evidence="4" id="KW-1015">Disulfide bond</keyword>
<feature type="compositionally biased region" description="Polar residues" evidence="6">
    <location>
        <begin position="64"/>
        <end position="85"/>
    </location>
</feature>